<dbReference type="OrthoDB" id="1799076at2"/>
<dbReference type="InterPro" id="IPR017524">
    <property type="entry name" value="SASP_thioredoxin-like"/>
</dbReference>
<accession>A0A1U9K5L8</accession>
<dbReference type="RefSeq" id="WP_077719130.1">
    <property type="nucleotide sequence ID" value="NZ_CP019699.1"/>
</dbReference>
<sequence length="73" mass="8617">MAKPDDRSDNVEKLENMIGHTLDNMDDARDYLKAHSEELSEEQKRQIRAKNERREQSIEGMRSEIKDEANDQK</sequence>
<name>A0A1U9K5L8_9BACL</name>
<dbReference type="AlphaFoldDB" id="A0A1U9K5L8"/>
<feature type="region of interest" description="Disordered" evidence="1">
    <location>
        <begin position="37"/>
        <end position="73"/>
    </location>
</feature>
<keyword evidence="3" id="KW-1185">Reference proteome</keyword>
<dbReference type="STRING" id="1471761.B0W44_05440"/>
<reference evidence="2 3" key="1">
    <citation type="journal article" date="2015" name="Int. J. Syst. Evol. Microbiol.">
        <title>Novibacillus thermophilus gen. nov., sp. nov., a Gram-staining-negative and moderately thermophilic member of the family Thermoactinomycetaceae.</title>
        <authorList>
            <person name="Yang G."/>
            <person name="Chen J."/>
            <person name="Zhou S."/>
        </authorList>
    </citation>
    <scope>NUCLEOTIDE SEQUENCE [LARGE SCALE GENOMIC DNA]</scope>
    <source>
        <strain evidence="2 3">SG-1</strain>
    </source>
</reference>
<dbReference type="Pfam" id="PF19824">
    <property type="entry name" value="Tlp"/>
    <property type="match status" value="1"/>
</dbReference>
<gene>
    <name evidence="2" type="ORF">B0W44_05440</name>
</gene>
<dbReference type="HAMAP" id="MF_01506">
    <property type="entry name" value="Tlp"/>
    <property type="match status" value="1"/>
</dbReference>
<proteinExistence type="inferred from homology"/>
<organism evidence="2 3">
    <name type="scientific">Novibacillus thermophilus</name>
    <dbReference type="NCBI Taxonomy" id="1471761"/>
    <lineage>
        <taxon>Bacteria</taxon>
        <taxon>Bacillati</taxon>
        <taxon>Bacillota</taxon>
        <taxon>Bacilli</taxon>
        <taxon>Bacillales</taxon>
        <taxon>Thermoactinomycetaceae</taxon>
        <taxon>Novibacillus</taxon>
    </lineage>
</organism>
<protein>
    <submittedName>
        <fullName evidence="2">Small acid-soluble spore protein Tlp</fullName>
    </submittedName>
</protein>
<evidence type="ECO:0000313" key="3">
    <source>
        <dbReference type="Proteomes" id="UP000188603"/>
    </source>
</evidence>
<dbReference type="NCBIfam" id="TIGR03090">
    <property type="entry name" value="SASP_tlp"/>
    <property type="match status" value="1"/>
</dbReference>
<evidence type="ECO:0000313" key="2">
    <source>
        <dbReference type="EMBL" id="AQS55310.1"/>
    </source>
</evidence>
<evidence type="ECO:0000256" key="1">
    <source>
        <dbReference type="SAM" id="MobiDB-lite"/>
    </source>
</evidence>
<dbReference type="KEGG" id="ntr:B0W44_05440"/>
<dbReference type="EMBL" id="CP019699">
    <property type="protein sequence ID" value="AQS55310.1"/>
    <property type="molecule type" value="Genomic_DNA"/>
</dbReference>
<dbReference type="Proteomes" id="UP000188603">
    <property type="component" value="Chromosome"/>
</dbReference>